<evidence type="ECO:0000256" key="1">
    <source>
        <dbReference type="SAM" id="MobiDB-lite"/>
    </source>
</evidence>
<dbReference type="EMBL" id="CADEAL010004482">
    <property type="protein sequence ID" value="CAB1460520.1"/>
    <property type="molecule type" value="Genomic_DNA"/>
</dbReference>
<keyword evidence="3" id="KW-1185">Reference proteome</keyword>
<sequence length="119" mass="12652">MTSRPVYGCVRASPTEPVCLPATKSILPCGELCFPAGALVSPSVALRLGSHHNRRPTAVRRKTGVTLRAAGMFRWLTSVLGEPSRSVSSRPKQRGLLGAKSSRYPGRSGVLSVCPGQDH</sequence>
<proteinExistence type="predicted"/>
<feature type="region of interest" description="Disordered" evidence="1">
    <location>
        <begin position="83"/>
        <end position="119"/>
    </location>
</feature>
<dbReference type="Proteomes" id="UP001153269">
    <property type="component" value="Unassembled WGS sequence"/>
</dbReference>
<organism evidence="2 3">
    <name type="scientific">Pleuronectes platessa</name>
    <name type="common">European plaice</name>
    <dbReference type="NCBI Taxonomy" id="8262"/>
    <lineage>
        <taxon>Eukaryota</taxon>
        <taxon>Metazoa</taxon>
        <taxon>Chordata</taxon>
        <taxon>Craniata</taxon>
        <taxon>Vertebrata</taxon>
        <taxon>Euteleostomi</taxon>
        <taxon>Actinopterygii</taxon>
        <taxon>Neopterygii</taxon>
        <taxon>Teleostei</taxon>
        <taxon>Neoteleostei</taxon>
        <taxon>Acanthomorphata</taxon>
        <taxon>Carangaria</taxon>
        <taxon>Pleuronectiformes</taxon>
        <taxon>Pleuronectoidei</taxon>
        <taxon>Pleuronectidae</taxon>
        <taxon>Pleuronectes</taxon>
    </lineage>
</organism>
<reference evidence="2" key="1">
    <citation type="submission" date="2020-03" db="EMBL/GenBank/DDBJ databases">
        <authorList>
            <person name="Weist P."/>
        </authorList>
    </citation>
    <scope>NUCLEOTIDE SEQUENCE</scope>
</reference>
<evidence type="ECO:0000313" key="2">
    <source>
        <dbReference type="EMBL" id="CAB1460520.1"/>
    </source>
</evidence>
<protein>
    <submittedName>
        <fullName evidence="2">Uncharacterized protein</fullName>
    </submittedName>
</protein>
<dbReference type="AlphaFoldDB" id="A0A9N7W3A1"/>
<name>A0A9N7W3A1_PLEPL</name>
<comment type="caution">
    <text evidence="2">The sequence shown here is derived from an EMBL/GenBank/DDBJ whole genome shotgun (WGS) entry which is preliminary data.</text>
</comment>
<gene>
    <name evidence="2" type="ORF">PLEPLA_LOCUS48371</name>
</gene>
<accession>A0A9N7W3A1</accession>
<evidence type="ECO:0000313" key="3">
    <source>
        <dbReference type="Proteomes" id="UP001153269"/>
    </source>
</evidence>